<dbReference type="Gene3D" id="3.30.590.10">
    <property type="entry name" value="Glutamine synthetase/guanido kinase, catalytic domain"/>
    <property type="match status" value="1"/>
</dbReference>
<evidence type="ECO:0000313" key="6">
    <source>
        <dbReference type="Proteomes" id="UP000224634"/>
    </source>
</evidence>
<sequence>MAELKALEYLIASHPLIDNHAHNLLSALSASDYAKYPFESVVSEAQGEALTDQSTKTLAHLRALKQLAEFYECSPTLDEIKSSRDKLIRDNYELLVKRCLEGTQMLLLDDGLNADDVEQYPWHNRFTPGPTKRIVRIETIAAELAKSVFEASLEDDGELIKDGLESLSEPVLLLLWARFRKEFSTSIQASLNDPDVVSFKSVICYRSGLNVESPSPDEMFSAFQSYIVRAAENGDFRINHKPLNDHLVLSTLRTIAGQRAEKGTSKPIQFHTGLGDTDINLRLSNPAFLQGLIEKFSRVDFVLLHSAYPYTREAGYLASSYPNTYLDVGEVFPMTSRDAQESILRQSLELVPSTKILWSTDGHYHPETYWLANKQFREALNSVLSDYLRKGDYTLIQATDTASEILFQNSNRLYNLNQGPEFPQQLPTIIPHPRSSIHPSSVSPSVLELENFLRDNPSVEFIWMQFIDNTATVRLRMLPIRKFRQMVLEEERVTITSAVLNVLQTDVTVGPDPLIAGSFYMKPDLSTLCRNVGIESKSATVMTFWQKEDGSPFEGCPRTTLRNIVNKCHKEHGISILCGFEIELVFMKQQIEADGSVNYVPWTTIHSWSNMTSEIRAGLPSIENIVRALADIDIHLEQFHAESSPGQFEFVLPPSNPLTATDTLIKARQTIVHVAEQHGLRATLYPRPYATSAGTAAHVHLSISPTTREDAFLAGMLAHLPAVLAFTFPQSASYERVRPGIWAGGTWVAWGNGNRETPIRKIYPGRWEWKSMDGLANPYLGVASIISAGYLGLKGDLVPSMKACNVDTATLTPSEREALSITTPMPLVLEGSIAALRKDPALIELMGKDFTSRYIDVRLGEMEMLEDMPDDERRSWLIARY</sequence>
<dbReference type="Pfam" id="PF00120">
    <property type="entry name" value="Gln-synt_C"/>
    <property type="match status" value="1"/>
</dbReference>
<protein>
    <submittedName>
        <fullName evidence="5">Uncharacterized protein</fullName>
    </submittedName>
</protein>
<dbReference type="PROSITE" id="PS51987">
    <property type="entry name" value="GS_CATALYTIC"/>
    <property type="match status" value="1"/>
</dbReference>
<dbReference type="AlphaFoldDB" id="A0A2B7X4D8"/>
<evidence type="ECO:0000256" key="2">
    <source>
        <dbReference type="RuleBase" id="RU000384"/>
    </source>
</evidence>
<dbReference type="PROSITE" id="PS51986">
    <property type="entry name" value="GS_BETA_GRASP"/>
    <property type="match status" value="1"/>
</dbReference>
<comment type="similarity">
    <text evidence="1 2">Belongs to the glutamine synthetase family.</text>
</comment>
<keyword evidence="6" id="KW-1185">Reference proteome</keyword>
<organism evidence="5 6">
    <name type="scientific">Polytolypa hystricis (strain UAMH7299)</name>
    <dbReference type="NCBI Taxonomy" id="1447883"/>
    <lineage>
        <taxon>Eukaryota</taxon>
        <taxon>Fungi</taxon>
        <taxon>Dikarya</taxon>
        <taxon>Ascomycota</taxon>
        <taxon>Pezizomycotina</taxon>
        <taxon>Eurotiomycetes</taxon>
        <taxon>Eurotiomycetidae</taxon>
        <taxon>Onygenales</taxon>
        <taxon>Onygenales incertae sedis</taxon>
        <taxon>Polytolypa</taxon>
    </lineage>
</organism>
<evidence type="ECO:0000313" key="5">
    <source>
        <dbReference type="EMBL" id="PGH03641.1"/>
    </source>
</evidence>
<proteinExistence type="inferred from homology"/>
<dbReference type="InterPro" id="IPR008146">
    <property type="entry name" value="Gln_synth_cat_dom"/>
</dbReference>
<comment type="caution">
    <text evidence="5">The sequence shown here is derived from an EMBL/GenBank/DDBJ whole genome shotgun (WGS) entry which is preliminary data.</text>
</comment>
<feature type="domain" description="GS catalytic" evidence="4">
    <location>
        <begin position="557"/>
        <end position="881"/>
    </location>
</feature>
<name>A0A2B7X4D8_POLH7</name>
<evidence type="ECO:0000259" key="4">
    <source>
        <dbReference type="PROSITE" id="PS51987"/>
    </source>
</evidence>
<dbReference type="EMBL" id="PDNA01000208">
    <property type="protein sequence ID" value="PGH03641.1"/>
    <property type="molecule type" value="Genomic_DNA"/>
</dbReference>
<reference evidence="5 6" key="1">
    <citation type="submission" date="2017-10" db="EMBL/GenBank/DDBJ databases">
        <title>Comparative genomics in systemic dimorphic fungi from Ajellomycetaceae.</title>
        <authorList>
            <person name="Munoz J.F."/>
            <person name="Mcewen J.G."/>
            <person name="Clay O.K."/>
            <person name="Cuomo C.A."/>
        </authorList>
    </citation>
    <scope>NUCLEOTIDE SEQUENCE [LARGE SCALE GENOMIC DNA]</scope>
    <source>
        <strain evidence="5 6">UAMH7299</strain>
    </source>
</reference>
<gene>
    <name evidence="5" type="ORF">AJ80_08662</name>
</gene>
<dbReference type="SUPFAM" id="SSF51556">
    <property type="entry name" value="Metallo-dependent hydrolases"/>
    <property type="match status" value="1"/>
</dbReference>
<dbReference type="Proteomes" id="UP000224634">
    <property type="component" value="Unassembled WGS sequence"/>
</dbReference>
<dbReference type="STRING" id="1447883.A0A2B7X4D8"/>
<evidence type="ECO:0000256" key="1">
    <source>
        <dbReference type="PROSITE-ProRule" id="PRU01330"/>
    </source>
</evidence>
<dbReference type="InterPro" id="IPR006680">
    <property type="entry name" value="Amidohydro-rel"/>
</dbReference>
<dbReference type="InterPro" id="IPR008147">
    <property type="entry name" value="Gln_synt_N"/>
</dbReference>
<dbReference type="GO" id="GO:0004356">
    <property type="term" value="F:glutamine synthetase activity"/>
    <property type="evidence" value="ECO:0007669"/>
    <property type="project" value="InterPro"/>
</dbReference>
<dbReference type="InterPro" id="IPR032466">
    <property type="entry name" value="Metal_Hydrolase"/>
</dbReference>
<dbReference type="GO" id="GO:0006542">
    <property type="term" value="P:glutamine biosynthetic process"/>
    <property type="evidence" value="ECO:0007669"/>
    <property type="project" value="InterPro"/>
</dbReference>
<dbReference type="PANTHER" id="PTHR43383:SF2">
    <property type="entry name" value="AMIDOHYDROLASE 2 FAMILY PROTEIN"/>
    <property type="match status" value="1"/>
</dbReference>
<dbReference type="InterPro" id="IPR014746">
    <property type="entry name" value="Gln_synth/guanido_kin_cat_dom"/>
</dbReference>
<dbReference type="SMART" id="SM01230">
    <property type="entry name" value="Gln-synt_C"/>
    <property type="match status" value="1"/>
</dbReference>
<dbReference type="SUPFAM" id="SSF55931">
    <property type="entry name" value="Glutamine synthetase/guanido kinase"/>
    <property type="match status" value="1"/>
</dbReference>
<dbReference type="GO" id="GO:0016787">
    <property type="term" value="F:hydrolase activity"/>
    <property type="evidence" value="ECO:0007669"/>
    <property type="project" value="InterPro"/>
</dbReference>
<dbReference type="PANTHER" id="PTHR43383">
    <property type="entry name" value="NODULIN 6"/>
    <property type="match status" value="1"/>
</dbReference>
<dbReference type="OrthoDB" id="3364440at2759"/>
<feature type="domain" description="GS beta-grasp" evidence="3">
    <location>
        <begin position="457"/>
        <end position="550"/>
    </location>
</feature>
<dbReference type="Gene3D" id="3.20.20.140">
    <property type="entry name" value="Metal-dependent hydrolases"/>
    <property type="match status" value="1"/>
</dbReference>
<dbReference type="Pfam" id="PF04909">
    <property type="entry name" value="Amidohydro_2"/>
    <property type="match status" value="1"/>
</dbReference>
<evidence type="ECO:0000259" key="3">
    <source>
        <dbReference type="PROSITE" id="PS51986"/>
    </source>
</evidence>
<accession>A0A2B7X4D8</accession>